<reference evidence="1 2" key="1">
    <citation type="submission" date="2018-08" db="EMBL/GenBank/DDBJ databases">
        <title>Genome and evolution of the arbuscular mycorrhizal fungus Diversispora epigaea (formerly Glomus versiforme) and its bacterial endosymbionts.</title>
        <authorList>
            <person name="Sun X."/>
            <person name="Fei Z."/>
            <person name="Harrison M."/>
        </authorList>
    </citation>
    <scope>NUCLEOTIDE SEQUENCE [LARGE SCALE GENOMIC DNA]</scope>
    <source>
        <strain evidence="1 2">IT104</strain>
    </source>
</reference>
<sequence>MTIPPRKMISMIPIVKTLMKIDRIAQYKIPIKSNFKKEEWLKLECEWQKVEKMVAPENSELDEYQENLLKKYDNTIKKTTIGYSVSLGEIRQNCASPYRKYFSEHKQSDLDEVKNSDRKVQKDSSRLPGIQHATVMKVKSIEFQVGFGEVVRNVCEHDNARIEWDREKILKYK</sequence>
<dbReference type="EMBL" id="PQFF01000519">
    <property type="protein sequence ID" value="RHZ46285.1"/>
    <property type="molecule type" value="Genomic_DNA"/>
</dbReference>
<keyword evidence="2" id="KW-1185">Reference proteome</keyword>
<protein>
    <submittedName>
        <fullName evidence="1">Uncharacterized protein</fullName>
    </submittedName>
</protein>
<name>A0A397G5M2_9GLOM</name>
<gene>
    <name evidence="1" type="ORF">Glove_627g56</name>
</gene>
<dbReference type="OrthoDB" id="2379708at2759"/>
<evidence type="ECO:0000313" key="2">
    <source>
        <dbReference type="Proteomes" id="UP000266861"/>
    </source>
</evidence>
<evidence type="ECO:0000313" key="1">
    <source>
        <dbReference type="EMBL" id="RHZ46285.1"/>
    </source>
</evidence>
<comment type="caution">
    <text evidence="1">The sequence shown here is derived from an EMBL/GenBank/DDBJ whole genome shotgun (WGS) entry which is preliminary data.</text>
</comment>
<dbReference type="Proteomes" id="UP000266861">
    <property type="component" value="Unassembled WGS sequence"/>
</dbReference>
<dbReference type="AlphaFoldDB" id="A0A397G5M2"/>
<accession>A0A397G5M2</accession>
<organism evidence="1 2">
    <name type="scientific">Diversispora epigaea</name>
    <dbReference type="NCBI Taxonomy" id="1348612"/>
    <lineage>
        <taxon>Eukaryota</taxon>
        <taxon>Fungi</taxon>
        <taxon>Fungi incertae sedis</taxon>
        <taxon>Mucoromycota</taxon>
        <taxon>Glomeromycotina</taxon>
        <taxon>Glomeromycetes</taxon>
        <taxon>Diversisporales</taxon>
        <taxon>Diversisporaceae</taxon>
        <taxon>Diversispora</taxon>
    </lineage>
</organism>
<proteinExistence type="predicted"/>